<dbReference type="GO" id="GO:0006370">
    <property type="term" value="P:7-methylguanosine mRNA capping"/>
    <property type="evidence" value="ECO:0007669"/>
    <property type="project" value="TreeGrafter"/>
</dbReference>
<dbReference type="EMBL" id="CAJNOC010001968">
    <property type="protein sequence ID" value="CAF0904033.1"/>
    <property type="molecule type" value="Genomic_DNA"/>
</dbReference>
<dbReference type="InterPro" id="IPR000387">
    <property type="entry name" value="Tyr_Pase_dom"/>
</dbReference>
<gene>
    <name evidence="4" type="ORF">OXX778_LOCUS11550</name>
</gene>
<evidence type="ECO:0000313" key="5">
    <source>
        <dbReference type="Proteomes" id="UP000663879"/>
    </source>
</evidence>
<dbReference type="PANTHER" id="PTHR10367">
    <property type="entry name" value="MRNA-CAPPING ENZYME"/>
    <property type="match status" value="1"/>
</dbReference>
<dbReference type="Proteomes" id="UP000663879">
    <property type="component" value="Unassembled WGS sequence"/>
</dbReference>
<organism evidence="4 5">
    <name type="scientific">Brachionus calyciflorus</name>
    <dbReference type="NCBI Taxonomy" id="104777"/>
    <lineage>
        <taxon>Eukaryota</taxon>
        <taxon>Metazoa</taxon>
        <taxon>Spiralia</taxon>
        <taxon>Gnathifera</taxon>
        <taxon>Rotifera</taxon>
        <taxon>Eurotatoria</taxon>
        <taxon>Monogononta</taxon>
        <taxon>Pseudotrocha</taxon>
        <taxon>Ploima</taxon>
        <taxon>Brachionidae</taxon>
        <taxon>Brachionus</taxon>
    </lineage>
</organism>
<dbReference type="InterPro" id="IPR020422">
    <property type="entry name" value="TYR_PHOSPHATASE_DUAL_dom"/>
</dbReference>
<keyword evidence="2" id="KW-0904">Protein phosphatase</keyword>
<evidence type="ECO:0000256" key="1">
    <source>
        <dbReference type="ARBA" id="ARBA00022801"/>
    </source>
</evidence>
<dbReference type="InterPro" id="IPR000340">
    <property type="entry name" value="Dual-sp_phosphatase_cat-dom"/>
</dbReference>
<dbReference type="SMART" id="SM00195">
    <property type="entry name" value="DSPc"/>
    <property type="match status" value="1"/>
</dbReference>
<dbReference type="InterPro" id="IPR051029">
    <property type="entry name" value="mRNA_Capping_Enz/RNA_Phosphat"/>
</dbReference>
<feature type="domain" description="Tyrosine specific protein phosphatases" evidence="3">
    <location>
        <begin position="108"/>
        <end position="165"/>
    </location>
</feature>
<accession>A0A813ZVX4</accession>
<dbReference type="Gene3D" id="3.90.190.10">
    <property type="entry name" value="Protein tyrosine phosphatase superfamily"/>
    <property type="match status" value="1"/>
</dbReference>
<keyword evidence="1" id="KW-0378">Hydrolase</keyword>
<name>A0A813ZVX4_9BILA</name>
<dbReference type="Pfam" id="PF00782">
    <property type="entry name" value="DSPc"/>
    <property type="match status" value="1"/>
</dbReference>
<keyword evidence="5" id="KW-1185">Reference proteome</keyword>
<dbReference type="InterPro" id="IPR029021">
    <property type="entry name" value="Prot-tyrosine_phosphatase-like"/>
</dbReference>
<proteinExistence type="predicted"/>
<dbReference type="SUPFAM" id="SSF52799">
    <property type="entry name" value="(Phosphotyrosine protein) phosphatases II"/>
    <property type="match status" value="1"/>
</dbReference>
<evidence type="ECO:0000256" key="2">
    <source>
        <dbReference type="ARBA" id="ARBA00022912"/>
    </source>
</evidence>
<dbReference type="GO" id="GO:0004721">
    <property type="term" value="F:phosphoprotein phosphatase activity"/>
    <property type="evidence" value="ECO:0007669"/>
    <property type="project" value="UniProtKB-KW"/>
</dbReference>
<dbReference type="PROSITE" id="PS50056">
    <property type="entry name" value="TYR_PHOSPHATASE_2"/>
    <property type="match status" value="1"/>
</dbReference>
<dbReference type="PROSITE" id="PS00383">
    <property type="entry name" value="TYR_PHOSPHATASE_1"/>
    <property type="match status" value="1"/>
</dbReference>
<comment type="caution">
    <text evidence="4">The sequence shown here is derived from an EMBL/GenBank/DDBJ whole genome shotgun (WGS) entry which is preliminary data.</text>
</comment>
<dbReference type="PANTHER" id="PTHR10367:SF17">
    <property type="entry name" value="MRNA-CAPPING ENZYME"/>
    <property type="match status" value="1"/>
</dbReference>
<evidence type="ECO:0000313" key="4">
    <source>
        <dbReference type="EMBL" id="CAF0904033.1"/>
    </source>
</evidence>
<protein>
    <recommendedName>
        <fullName evidence="3">Tyrosine specific protein phosphatases domain-containing protein</fullName>
    </recommendedName>
</protein>
<dbReference type="OrthoDB" id="200924at2759"/>
<dbReference type="AlphaFoldDB" id="A0A813ZVX4"/>
<reference evidence="4" key="1">
    <citation type="submission" date="2021-02" db="EMBL/GenBank/DDBJ databases">
        <authorList>
            <person name="Nowell W R."/>
        </authorList>
    </citation>
    <scope>NUCLEOTIDE SEQUENCE</scope>
    <source>
        <strain evidence="4">Ploen Becks lab</strain>
    </source>
</reference>
<dbReference type="InterPro" id="IPR016130">
    <property type="entry name" value="Tyr_Pase_AS"/>
</dbReference>
<sequence length="201" mass="22806">MSEPNKLPKSWLSCPKQSNNTIADTFVAFKIPLSSNFDTSVPEELRFNMQNVLESVENSCNKKIGLIMDLSNSNGFYDPDSGVKQQNIKHVKILCKEHGDAPSKEIAQQFIQNVESFTQTNPSDLIGVHCTLGYNRTGFLICCYLIEKFGYTVDKAVALFAQVRPPGLYKQEFINELYKRYEPNSEVPIAPLLPNWETEFK</sequence>
<evidence type="ECO:0000259" key="3">
    <source>
        <dbReference type="PROSITE" id="PS50056"/>
    </source>
</evidence>
<dbReference type="GO" id="GO:0004484">
    <property type="term" value="F:mRNA guanylyltransferase activity"/>
    <property type="evidence" value="ECO:0007669"/>
    <property type="project" value="TreeGrafter"/>
</dbReference>